<dbReference type="Gene3D" id="1.10.150.130">
    <property type="match status" value="1"/>
</dbReference>
<dbReference type="SUPFAM" id="SSF56349">
    <property type="entry name" value="DNA breaking-rejoining enzymes"/>
    <property type="match status" value="1"/>
</dbReference>
<protein>
    <submittedName>
        <fullName evidence="8">Tyrosine-type recombinase/integrase</fullName>
    </submittedName>
</protein>
<dbReference type="GO" id="GO:0003677">
    <property type="term" value="F:DNA binding"/>
    <property type="evidence" value="ECO:0007669"/>
    <property type="project" value="UniProtKB-UniRule"/>
</dbReference>
<dbReference type="AlphaFoldDB" id="A0A5D4RZI7"/>
<sequence length="341" mass="39638">MLANQKVTKLHDDGTFDQFSKFLTKKSYKSENTAMAYRNDITKFFNVVKNKEIKYITKADLDLTLDHFEEFQAYLHDQKLSNKTINRNVAAVKEFIKYLRGKKHIEFDTEYLNLIDSLPEQKNQYGVLSIEEVEKMTDLIMTLPKIRDREMKKFLFLFSLDTCARLDNCLKLKWSDFQENENDVQISMIAKGNKDFRPRISKGFYKELLKIKTENELVFPISSSSVSDLMARLRKEMNISDSRKVVFHSLRKCGGSFQFRLHGDIHAAQKALGHSNINTTTIYLDDQDYGLTGAVSSRGRVSEEYYKEVDHDVLIKAISKLPKSQQLLLNIKIDEVIKNDN</sequence>
<proteinExistence type="inferred from homology"/>
<dbReference type="RefSeq" id="WP_148984414.1">
    <property type="nucleotide sequence ID" value="NZ_JBNILK010000001.1"/>
</dbReference>
<feature type="domain" description="Core-binding (CB)" evidence="7">
    <location>
        <begin position="10"/>
        <end position="100"/>
    </location>
</feature>
<dbReference type="Proteomes" id="UP000322997">
    <property type="component" value="Unassembled WGS sequence"/>
</dbReference>
<dbReference type="GO" id="GO:0015074">
    <property type="term" value="P:DNA integration"/>
    <property type="evidence" value="ECO:0007669"/>
    <property type="project" value="UniProtKB-KW"/>
</dbReference>
<dbReference type="PROSITE" id="PS51900">
    <property type="entry name" value="CB"/>
    <property type="match status" value="1"/>
</dbReference>
<dbReference type="InterPro" id="IPR002104">
    <property type="entry name" value="Integrase_catalytic"/>
</dbReference>
<dbReference type="Gene3D" id="1.10.443.10">
    <property type="entry name" value="Intergrase catalytic core"/>
    <property type="match status" value="1"/>
</dbReference>
<dbReference type="InterPro" id="IPR050090">
    <property type="entry name" value="Tyrosine_recombinase_XerCD"/>
</dbReference>
<evidence type="ECO:0000256" key="2">
    <source>
        <dbReference type="ARBA" id="ARBA00022908"/>
    </source>
</evidence>
<keyword evidence="4" id="KW-0233">DNA recombination</keyword>
<organism evidence="8 9">
    <name type="scientific">Rossellomorea marisflavi</name>
    <dbReference type="NCBI Taxonomy" id="189381"/>
    <lineage>
        <taxon>Bacteria</taxon>
        <taxon>Bacillati</taxon>
        <taxon>Bacillota</taxon>
        <taxon>Bacilli</taxon>
        <taxon>Bacillales</taxon>
        <taxon>Bacillaceae</taxon>
        <taxon>Rossellomorea</taxon>
    </lineage>
</organism>
<dbReference type="InterPro" id="IPR044068">
    <property type="entry name" value="CB"/>
</dbReference>
<comment type="caution">
    <text evidence="8">The sequence shown here is derived from an EMBL/GenBank/DDBJ whole genome shotgun (WGS) entry which is preliminary data.</text>
</comment>
<evidence type="ECO:0000256" key="3">
    <source>
        <dbReference type="ARBA" id="ARBA00023125"/>
    </source>
</evidence>
<keyword evidence="3 5" id="KW-0238">DNA-binding</keyword>
<feature type="domain" description="Tyr recombinase" evidence="6">
    <location>
        <begin position="123"/>
        <end position="296"/>
    </location>
</feature>
<dbReference type="InterPro" id="IPR013762">
    <property type="entry name" value="Integrase-like_cat_sf"/>
</dbReference>
<dbReference type="InterPro" id="IPR011010">
    <property type="entry name" value="DNA_brk_join_enz"/>
</dbReference>
<name>A0A5D4RZI7_9BACI</name>
<keyword evidence="2" id="KW-0229">DNA integration</keyword>
<evidence type="ECO:0000259" key="7">
    <source>
        <dbReference type="PROSITE" id="PS51900"/>
    </source>
</evidence>
<dbReference type="EMBL" id="VTEQ01000001">
    <property type="protein sequence ID" value="TYS56380.1"/>
    <property type="molecule type" value="Genomic_DNA"/>
</dbReference>
<evidence type="ECO:0000256" key="5">
    <source>
        <dbReference type="PROSITE-ProRule" id="PRU01248"/>
    </source>
</evidence>
<dbReference type="PANTHER" id="PTHR30349:SF64">
    <property type="entry name" value="PROPHAGE INTEGRASE INTD-RELATED"/>
    <property type="match status" value="1"/>
</dbReference>
<gene>
    <name evidence="8" type="ORF">FZC83_02060</name>
</gene>
<evidence type="ECO:0000313" key="8">
    <source>
        <dbReference type="EMBL" id="TYS56380.1"/>
    </source>
</evidence>
<dbReference type="Pfam" id="PF00589">
    <property type="entry name" value="Phage_integrase"/>
    <property type="match status" value="1"/>
</dbReference>
<evidence type="ECO:0000256" key="4">
    <source>
        <dbReference type="ARBA" id="ARBA00023172"/>
    </source>
</evidence>
<dbReference type="PROSITE" id="PS51898">
    <property type="entry name" value="TYR_RECOMBINASE"/>
    <property type="match status" value="1"/>
</dbReference>
<reference evidence="8 9" key="1">
    <citation type="submission" date="2019-08" db="EMBL/GenBank/DDBJ databases">
        <title>Bacillus genomes from the desert of Cuatro Cienegas, Coahuila.</title>
        <authorList>
            <person name="Olmedo-Alvarez G."/>
        </authorList>
    </citation>
    <scope>NUCLEOTIDE SEQUENCE [LARGE SCALE GENOMIC DNA]</scope>
    <source>
        <strain evidence="8 9">CH108_3D</strain>
    </source>
</reference>
<evidence type="ECO:0000313" key="9">
    <source>
        <dbReference type="Proteomes" id="UP000322997"/>
    </source>
</evidence>
<dbReference type="InterPro" id="IPR004107">
    <property type="entry name" value="Integrase_SAM-like_N"/>
</dbReference>
<dbReference type="GO" id="GO:0006310">
    <property type="term" value="P:DNA recombination"/>
    <property type="evidence" value="ECO:0007669"/>
    <property type="project" value="UniProtKB-KW"/>
</dbReference>
<accession>A0A5D4RZI7</accession>
<comment type="similarity">
    <text evidence="1">Belongs to the 'phage' integrase family.</text>
</comment>
<dbReference type="PANTHER" id="PTHR30349">
    <property type="entry name" value="PHAGE INTEGRASE-RELATED"/>
    <property type="match status" value="1"/>
</dbReference>
<evidence type="ECO:0000259" key="6">
    <source>
        <dbReference type="PROSITE" id="PS51898"/>
    </source>
</evidence>
<evidence type="ECO:0000256" key="1">
    <source>
        <dbReference type="ARBA" id="ARBA00008857"/>
    </source>
</evidence>
<dbReference type="InterPro" id="IPR010998">
    <property type="entry name" value="Integrase_recombinase_N"/>
</dbReference>
<dbReference type="Pfam" id="PF02899">
    <property type="entry name" value="Phage_int_SAM_1"/>
    <property type="match status" value="1"/>
</dbReference>